<evidence type="ECO:0000256" key="3">
    <source>
        <dbReference type="ARBA" id="ARBA00022692"/>
    </source>
</evidence>
<dbReference type="AlphaFoldDB" id="A0A8S1H0E0"/>
<keyword evidence="5 6" id="KW-0472">Membrane</keyword>
<evidence type="ECO:0000256" key="2">
    <source>
        <dbReference type="ARBA" id="ARBA00007332"/>
    </source>
</evidence>
<evidence type="ECO:0000256" key="1">
    <source>
        <dbReference type="ARBA" id="ARBA00004141"/>
    </source>
</evidence>
<name>A0A8S1H0E0_9PELO</name>
<keyword evidence="3 6" id="KW-0812">Transmembrane</keyword>
<dbReference type="GO" id="GO:0016020">
    <property type="term" value="C:membrane"/>
    <property type="evidence" value="ECO:0007669"/>
    <property type="project" value="UniProtKB-SubCell"/>
</dbReference>
<evidence type="ECO:0000256" key="6">
    <source>
        <dbReference type="SAM" id="Phobius"/>
    </source>
</evidence>
<dbReference type="OrthoDB" id="10055027at2759"/>
<accession>A0A8S1H0E0</accession>
<comment type="caution">
    <text evidence="7">The sequence shown here is derived from an EMBL/GenBank/DDBJ whole genome shotgun (WGS) entry which is preliminary data.</text>
</comment>
<dbReference type="GO" id="GO:0016567">
    <property type="term" value="P:protein ubiquitination"/>
    <property type="evidence" value="ECO:0007669"/>
    <property type="project" value="InterPro"/>
</dbReference>
<evidence type="ECO:0000256" key="4">
    <source>
        <dbReference type="ARBA" id="ARBA00022989"/>
    </source>
</evidence>
<comment type="subcellular location">
    <subcellularLocation>
        <location evidence="1">Membrane</location>
        <topology evidence="1">Multi-pass membrane protein</topology>
    </subcellularLocation>
</comment>
<protein>
    <submittedName>
        <fullName evidence="7">Uncharacterized protein</fullName>
    </submittedName>
</protein>
<keyword evidence="8" id="KW-1185">Reference proteome</keyword>
<dbReference type="Pfam" id="PF10272">
    <property type="entry name" value="Tmpp129"/>
    <property type="match status" value="1"/>
</dbReference>
<dbReference type="Proteomes" id="UP000835052">
    <property type="component" value="Unassembled WGS sequence"/>
</dbReference>
<dbReference type="PANTHER" id="PTHR31322:SF2">
    <property type="entry name" value="E3 UBIQUITIN-PROTEIN LIGASE TM129"/>
    <property type="match status" value="1"/>
</dbReference>
<sequence length="445" mass="51786">MPWLGLSLTRAIRDPLVSLICHPAAKNYATFVIISYMVLGAYINSIAPFKSVDPLNIKPFVTIFVFTSLMFYLPLFPMGELIELGLTVNCLFESLYTKRGNLLEYQKQKIVVHRLAVLSFFPFLFFNFHAYVHDSTKTYPTMFLYFFEASIWLLTCIFLLGEDFLEKGIGKKPIKFIEDFNLPTDIILQSLMREIEEHTAFQFVLSKSSNHTMYVTDNGFLVFLSNWDFSLSRIELCTAIVEDASALMIRRSQQANEIVRVKFAFVDGINTPITVSMENSKFEELRMQNLFTIRLERGVRFRRSVVEIFVIMFTRIAKENSKYTQVDYKTKCNDFCFACSIRRPNVKFVRSCNENERRVALSRMEQFTEGRFVPCGECRCLPMWCISCIARVFHAKLDTIQTWECQSVPCPTCREHFCIDDVHLLTRDPGDESEEDDNEDIEYHS</sequence>
<gene>
    <name evidence="7" type="ORF">CAUJ_LOCUS4940</name>
</gene>
<dbReference type="InterPro" id="IPR018801">
    <property type="entry name" value="TM129"/>
</dbReference>
<feature type="transmembrane region" description="Helical" evidence="6">
    <location>
        <begin position="110"/>
        <end position="130"/>
    </location>
</feature>
<evidence type="ECO:0000313" key="7">
    <source>
        <dbReference type="EMBL" id="CAD6189021.1"/>
    </source>
</evidence>
<proteinExistence type="inferred from homology"/>
<organism evidence="7 8">
    <name type="scientific">Caenorhabditis auriculariae</name>
    <dbReference type="NCBI Taxonomy" id="2777116"/>
    <lineage>
        <taxon>Eukaryota</taxon>
        <taxon>Metazoa</taxon>
        <taxon>Ecdysozoa</taxon>
        <taxon>Nematoda</taxon>
        <taxon>Chromadorea</taxon>
        <taxon>Rhabditida</taxon>
        <taxon>Rhabditina</taxon>
        <taxon>Rhabditomorpha</taxon>
        <taxon>Rhabditoidea</taxon>
        <taxon>Rhabditidae</taxon>
        <taxon>Peloderinae</taxon>
        <taxon>Caenorhabditis</taxon>
    </lineage>
</organism>
<comment type="similarity">
    <text evidence="2">Belongs to the TMEM129 family.</text>
</comment>
<feature type="transmembrane region" description="Helical" evidence="6">
    <location>
        <begin position="142"/>
        <end position="161"/>
    </location>
</feature>
<feature type="transmembrane region" description="Helical" evidence="6">
    <location>
        <begin position="59"/>
        <end position="75"/>
    </location>
</feature>
<dbReference type="GO" id="GO:0061630">
    <property type="term" value="F:ubiquitin protein ligase activity"/>
    <property type="evidence" value="ECO:0007669"/>
    <property type="project" value="InterPro"/>
</dbReference>
<dbReference type="PANTHER" id="PTHR31322">
    <property type="entry name" value="E3 UBIQUITIN-PROTEIN LIGASE TM129"/>
    <property type="match status" value="1"/>
</dbReference>
<feature type="transmembrane region" description="Helical" evidence="6">
    <location>
        <begin position="28"/>
        <end position="47"/>
    </location>
</feature>
<dbReference type="GO" id="GO:0005783">
    <property type="term" value="C:endoplasmic reticulum"/>
    <property type="evidence" value="ECO:0007669"/>
    <property type="project" value="TreeGrafter"/>
</dbReference>
<evidence type="ECO:0000256" key="5">
    <source>
        <dbReference type="ARBA" id="ARBA00023136"/>
    </source>
</evidence>
<reference evidence="7" key="1">
    <citation type="submission" date="2020-10" db="EMBL/GenBank/DDBJ databases">
        <authorList>
            <person name="Kikuchi T."/>
        </authorList>
    </citation>
    <scope>NUCLEOTIDE SEQUENCE</scope>
    <source>
        <strain evidence="7">NKZ352</strain>
    </source>
</reference>
<keyword evidence="4 6" id="KW-1133">Transmembrane helix</keyword>
<evidence type="ECO:0000313" key="8">
    <source>
        <dbReference type="Proteomes" id="UP000835052"/>
    </source>
</evidence>
<dbReference type="EMBL" id="CAJGYM010000009">
    <property type="protein sequence ID" value="CAD6189021.1"/>
    <property type="molecule type" value="Genomic_DNA"/>
</dbReference>